<dbReference type="EMBL" id="SPLM01000149">
    <property type="protein sequence ID" value="TMW55025.1"/>
    <property type="molecule type" value="Genomic_DNA"/>
</dbReference>
<proteinExistence type="predicted"/>
<dbReference type="GO" id="GO:0005096">
    <property type="term" value="F:GTPase activator activity"/>
    <property type="evidence" value="ECO:0007669"/>
    <property type="project" value="UniProtKB-KW"/>
</dbReference>
<dbReference type="PANTHER" id="PTHR24113">
    <property type="entry name" value="RAN GTPASE-ACTIVATING PROTEIN 1"/>
    <property type="match status" value="1"/>
</dbReference>
<name>A0A8K1C240_PYTOL</name>
<organism evidence="5 6">
    <name type="scientific">Pythium oligandrum</name>
    <name type="common">Mycoparasitic fungus</name>
    <dbReference type="NCBI Taxonomy" id="41045"/>
    <lineage>
        <taxon>Eukaryota</taxon>
        <taxon>Sar</taxon>
        <taxon>Stramenopiles</taxon>
        <taxon>Oomycota</taxon>
        <taxon>Peronosporomycetes</taxon>
        <taxon>Pythiales</taxon>
        <taxon>Pythiaceae</taxon>
        <taxon>Pythium</taxon>
    </lineage>
</organism>
<dbReference type="GO" id="GO:0048471">
    <property type="term" value="C:perinuclear region of cytoplasm"/>
    <property type="evidence" value="ECO:0007669"/>
    <property type="project" value="TreeGrafter"/>
</dbReference>
<keyword evidence="2" id="KW-0433">Leucine-rich repeat</keyword>
<feature type="region of interest" description="Disordered" evidence="4">
    <location>
        <begin position="13"/>
        <end position="75"/>
    </location>
</feature>
<dbReference type="SMART" id="SM00368">
    <property type="entry name" value="LRR_RI"/>
    <property type="match status" value="2"/>
</dbReference>
<dbReference type="Pfam" id="PF13516">
    <property type="entry name" value="LRR_6"/>
    <property type="match status" value="1"/>
</dbReference>
<protein>
    <submittedName>
        <fullName evidence="5">Uncharacterized protein</fullName>
    </submittedName>
</protein>
<dbReference type="GO" id="GO:0006913">
    <property type="term" value="P:nucleocytoplasmic transport"/>
    <property type="evidence" value="ECO:0007669"/>
    <property type="project" value="TreeGrafter"/>
</dbReference>
<evidence type="ECO:0000313" key="6">
    <source>
        <dbReference type="Proteomes" id="UP000794436"/>
    </source>
</evidence>
<dbReference type="SUPFAM" id="SSF52047">
    <property type="entry name" value="RNI-like"/>
    <property type="match status" value="1"/>
</dbReference>
<dbReference type="PANTHER" id="PTHR24113:SF12">
    <property type="entry name" value="RAN GTPASE-ACTIVATING PROTEIN 1"/>
    <property type="match status" value="1"/>
</dbReference>
<comment type="caution">
    <text evidence="5">The sequence shown here is derived from an EMBL/GenBank/DDBJ whole genome shotgun (WGS) entry which is preliminary data.</text>
</comment>
<evidence type="ECO:0000313" key="5">
    <source>
        <dbReference type="EMBL" id="TMW55025.1"/>
    </source>
</evidence>
<dbReference type="AlphaFoldDB" id="A0A8K1C240"/>
<keyword evidence="6" id="KW-1185">Reference proteome</keyword>
<evidence type="ECO:0000256" key="4">
    <source>
        <dbReference type="SAM" id="MobiDB-lite"/>
    </source>
</evidence>
<reference evidence="5" key="1">
    <citation type="submission" date="2019-03" db="EMBL/GenBank/DDBJ databases">
        <title>Long read genome sequence of the mycoparasitic Pythium oligandrum ATCC 38472 isolated from sugarbeet rhizosphere.</title>
        <authorList>
            <person name="Gaulin E."/>
        </authorList>
    </citation>
    <scope>NUCLEOTIDE SEQUENCE</scope>
    <source>
        <strain evidence="5">ATCC 38472_TT</strain>
    </source>
</reference>
<dbReference type="InterPro" id="IPR032675">
    <property type="entry name" value="LRR_dom_sf"/>
</dbReference>
<keyword evidence="1" id="KW-0343">GTPase activation</keyword>
<feature type="compositionally biased region" description="Acidic residues" evidence="4">
    <location>
        <begin position="47"/>
        <end position="66"/>
    </location>
</feature>
<dbReference type="GO" id="GO:0031267">
    <property type="term" value="F:small GTPase binding"/>
    <property type="evidence" value="ECO:0007669"/>
    <property type="project" value="TreeGrafter"/>
</dbReference>
<keyword evidence="3" id="KW-0677">Repeat</keyword>
<feature type="region of interest" description="Disordered" evidence="4">
    <location>
        <begin position="270"/>
        <end position="304"/>
    </location>
</feature>
<dbReference type="InterPro" id="IPR001611">
    <property type="entry name" value="Leu-rich_rpt"/>
</dbReference>
<evidence type="ECO:0000256" key="3">
    <source>
        <dbReference type="ARBA" id="ARBA00022737"/>
    </source>
</evidence>
<evidence type="ECO:0000256" key="1">
    <source>
        <dbReference type="ARBA" id="ARBA00022468"/>
    </source>
</evidence>
<dbReference type="Proteomes" id="UP000794436">
    <property type="component" value="Unassembled WGS sequence"/>
</dbReference>
<feature type="region of interest" description="Disordered" evidence="4">
    <location>
        <begin position="112"/>
        <end position="147"/>
    </location>
</feature>
<dbReference type="InterPro" id="IPR027038">
    <property type="entry name" value="RanGap"/>
</dbReference>
<dbReference type="OrthoDB" id="120976at2759"/>
<feature type="compositionally biased region" description="Basic residues" evidence="4">
    <location>
        <begin position="131"/>
        <end position="141"/>
    </location>
</feature>
<feature type="compositionally biased region" description="Basic and acidic residues" evidence="4">
    <location>
        <begin position="112"/>
        <end position="130"/>
    </location>
</feature>
<feature type="compositionally biased region" description="Low complexity" evidence="4">
    <location>
        <begin position="279"/>
        <end position="290"/>
    </location>
</feature>
<dbReference type="GO" id="GO:0005829">
    <property type="term" value="C:cytosol"/>
    <property type="evidence" value="ECO:0007669"/>
    <property type="project" value="TreeGrafter"/>
</dbReference>
<gene>
    <name evidence="5" type="ORF">Poli38472_013787</name>
</gene>
<dbReference type="Gene3D" id="3.80.10.10">
    <property type="entry name" value="Ribonuclease Inhibitor"/>
    <property type="match status" value="1"/>
</dbReference>
<evidence type="ECO:0000256" key="2">
    <source>
        <dbReference type="ARBA" id="ARBA00022614"/>
    </source>
</evidence>
<dbReference type="GO" id="GO:0005634">
    <property type="term" value="C:nucleus"/>
    <property type="evidence" value="ECO:0007669"/>
    <property type="project" value="TreeGrafter"/>
</dbReference>
<accession>A0A8K1C240</accession>
<sequence length="505" mass="57132">MTILATDQLELVKNNAVPAHSSADGDPNDADHREPGAGASSEASQVDSDDDSSDSEDDSEEEDEEETRLGPIDAIKQRLLAKQQRWMDARRHPILEWKAEEQWARDNAAHLARQEEERRRNEARKAERSAKRERKEKRRAQQRFTKEKEQDFRATLFQYELDVIKADKRRTLITKFAREDRAKRKRLQAEQDEADRLAAERKRQEDIEAALELDRSNAAAVHNHVQQQIAVGDELGRRIGLLPAINTPPPQVPPVQDETSHVLILRLNPNSSPKLQRQSSTTTLSSNLPTVQSSSGQRERIAETPFRSSSTKRLFFTVNLKRFKHVEEIRGEQIGDPGGVELARSLLTGACPRVKTIYLGWNQIKYSAITALCDCFFRGACGQLQLLDLRCNSIDAKSTASLISVFDQGGLPELVELILQGNNLGDEGAKALAHAMLRGTFKGLHRIDIRQNRIRNGGVLAIWNVFTADCKYRYCPKLELLDLRRNEAQGSLTRTFCPCPPYLEF</sequence>